<organism evidence="4">
    <name type="scientific">Selaginella moellendorffii</name>
    <name type="common">Spikemoss</name>
    <dbReference type="NCBI Taxonomy" id="88036"/>
    <lineage>
        <taxon>Eukaryota</taxon>
        <taxon>Viridiplantae</taxon>
        <taxon>Streptophyta</taxon>
        <taxon>Embryophyta</taxon>
        <taxon>Tracheophyta</taxon>
        <taxon>Lycopodiopsida</taxon>
        <taxon>Selaginellales</taxon>
        <taxon>Selaginellaceae</taxon>
        <taxon>Selaginella</taxon>
    </lineage>
</organism>
<dbReference type="HOGENOM" id="CLU_3112643_0_0_1"/>
<dbReference type="PROSITE" id="PS51523">
    <property type="entry name" value="ZF_HD_DIMER"/>
    <property type="match status" value="1"/>
</dbReference>
<dbReference type="InterPro" id="IPR006456">
    <property type="entry name" value="ZF_HD_homeobox_Cys/His_dimer"/>
</dbReference>
<dbReference type="EMBL" id="GL377646">
    <property type="protein sequence ID" value="EFJ11479.1"/>
    <property type="molecule type" value="Genomic_DNA"/>
</dbReference>
<feature type="domain" description="ZF-HD dimerization-type" evidence="1">
    <location>
        <begin position="7"/>
        <end position="51"/>
    </location>
</feature>
<feature type="non-terminal residue" evidence="3">
    <location>
        <position position="51"/>
    </location>
</feature>
<dbReference type="AlphaFoldDB" id="D8S9A7"/>
<keyword evidence="4" id="KW-1185">Reference proteome</keyword>
<dbReference type="Gramene" id="EFJ18781">
    <property type="protein sequence ID" value="EFJ18781"/>
    <property type="gene ID" value="SELMODRAFT_111756"/>
</dbReference>
<dbReference type="Pfam" id="PF04770">
    <property type="entry name" value="ZF-HD_dimer"/>
    <property type="match status" value="1"/>
</dbReference>
<accession>D8S9A7</accession>
<dbReference type="Proteomes" id="UP000001514">
    <property type="component" value="Unassembled WGS sequence"/>
</dbReference>
<evidence type="ECO:0000259" key="1">
    <source>
        <dbReference type="PROSITE" id="PS51523"/>
    </source>
</evidence>
<protein>
    <recommendedName>
        <fullName evidence="1">ZF-HD dimerization-type domain-containing protein</fullName>
    </recommendedName>
</protein>
<proteinExistence type="predicted"/>
<evidence type="ECO:0000313" key="2">
    <source>
        <dbReference type="EMBL" id="EFJ11479.1"/>
    </source>
</evidence>
<dbReference type="KEGG" id="smo:SELMODRAFT_126160"/>
<sequence>MDVLVAYGACKRNQNHTSATPVLDGCMEFSSSFKGERKCEACGCHRSFHER</sequence>
<dbReference type="EMBL" id="GL377608">
    <property type="protein sequence ID" value="EFJ18781.1"/>
    <property type="molecule type" value="Genomic_DNA"/>
</dbReference>
<evidence type="ECO:0000313" key="4">
    <source>
        <dbReference type="Proteomes" id="UP000001514"/>
    </source>
</evidence>
<gene>
    <name evidence="3" type="ORF">SELMODRAFT_111756</name>
    <name evidence="2" type="ORF">SELMODRAFT_126160</name>
</gene>
<dbReference type="KEGG" id="smo:SELMODRAFT_111756"/>
<dbReference type="InParanoid" id="D8S9A7"/>
<dbReference type="Gramene" id="EFJ11479">
    <property type="protein sequence ID" value="EFJ11479"/>
    <property type="gene ID" value="SELMODRAFT_126160"/>
</dbReference>
<reference evidence="3 4" key="1">
    <citation type="journal article" date="2011" name="Science">
        <title>The Selaginella genome identifies genetic changes associated with the evolution of vascular plants.</title>
        <authorList>
            <person name="Banks J.A."/>
            <person name="Nishiyama T."/>
            <person name="Hasebe M."/>
            <person name="Bowman J.L."/>
            <person name="Gribskov M."/>
            <person name="dePamphilis C."/>
            <person name="Albert V.A."/>
            <person name="Aono N."/>
            <person name="Aoyama T."/>
            <person name="Ambrose B.A."/>
            <person name="Ashton N.W."/>
            <person name="Axtell M.J."/>
            <person name="Barker E."/>
            <person name="Barker M.S."/>
            <person name="Bennetzen J.L."/>
            <person name="Bonawitz N.D."/>
            <person name="Chapple C."/>
            <person name="Cheng C."/>
            <person name="Correa L.G."/>
            <person name="Dacre M."/>
            <person name="DeBarry J."/>
            <person name="Dreyer I."/>
            <person name="Elias M."/>
            <person name="Engstrom E.M."/>
            <person name="Estelle M."/>
            <person name="Feng L."/>
            <person name="Finet C."/>
            <person name="Floyd S.K."/>
            <person name="Frommer W.B."/>
            <person name="Fujita T."/>
            <person name="Gramzow L."/>
            <person name="Gutensohn M."/>
            <person name="Harholt J."/>
            <person name="Hattori M."/>
            <person name="Heyl A."/>
            <person name="Hirai T."/>
            <person name="Hiwatashi Y."/>
            <person name="Ishikawa M."/>
            <person name="Iwata M."/>
            <person name="Karol K.G."/>
            <person name="Koehler B."/>
            <person name="Kolukisaoglu U."/>
            <person name="Kubo M."/>
            <person name="Kurata T."/>
            <person name="Lalonde S."/>
            <person name="Li K."/>
            <person name="Li Y."/>
            <person name="Litt A."/>
            <person name="Lyons E."/>
            <person name="Manning G."/>
            <person name="Maruyama T."/>
            <person name="Michael T.P."/>
            <person name="Mikami K."/>
            <person name="Miyazaki S."/>
            <person name="Morinaga S."/>
            <person name="Murata T."/>
            <person name="Mueller-Roeber B."/>
            <person name="Nelson D.R."/>
            <person name="Obara M."/>
            <person name="Oguri Y."/>
            <person name="Olmstead R.G."/>
            <person name="Onodera N."/>
            <person name="Petersen B.L."/>
            <person name="Pils B."/>
            <person name="Prigge M."/>
            <person name="Rensing S.A."/>
            <person name="Riano-Pachon D.M."/>
            <person name="Roberts A.W."/>
            <person name="Sato Y."/>
            <person name="Scheller H.V."/>
            <person name="Schulz B."/>
            <person name="Schulz C."/>
            <person name="Shakirov E.V."/>
            <person name="Shibagaki N."/>
            <person name="Shinohara N."/>
            <person name="Shippen D.E."/>
            <person name="Soerensen I."/>
            <person name="Sotooka R."/>
            <person name="Sugimoto N."/>
            <person name="Sugita M."/>
            <person name="Sumikawa N."/>
            <person name="Tanurdzic M."/>
            <person name="Theissen G."/>
            <person name="Ulvskov P."/>
            <person name="Wakazuki S."/>
            <person name="Weng J.K."/>
            <person name="Willats W.W."/>
            <person name="Wipf D."/>
            <person name="Wolf P.G."/>
            <person name="Yang L."/>
            <person name="Zimmer A.D."/>
            <person name="Zhu Q."/>
            <person name="Mitros T."/>
            <person name="Hellsten U."/>
            <person name="Loque D."/>
            <person name="Otillar R."/>
            <person name="Salamov A."/>
            <person name="Schmutz J."/>
            <person name="Shapiro H."/>
            <person name="Lindquist E."/>
            <person name="Lucas S."/>
            <person name="Rokhsar D."/>
            <person name="Grigoriev I.V."/>
        </authorList>
    </citation>
    <scope>NUCLEOTIDE SEQUENCE [LARGE SCALE GENOMIC DNA]</scope>
</reference>
<name>D8S9A7_SELML</name>
<evidence type="ECO:0000313" key="3">
    <source>
        <dbReference type="EMBL" id="EFJ18781.1"/>
    </source>
</evidence>